<dbReference type="Proteomes" id="UP000297871">
    <property type="component" value="Unassembled WGS sequence"/>
</dbReference>
<keyword evidence="1" id="KW-0449">Lipoprotein</keyword>
<accession>A0A4R9J4V5</accession>
<protein>
    <submittedName>
        <fullName evidence="1">TIGR04452 family lipoprotein</fullName>
    </submittedName>
</protein>
<reference evidence="1" key="1">
    <citation type="journal article" date="2019" name="PLoS Negl. Trop. Dis.">
        <title>Revisiting the worldwide diversity of Leptospira species in the environment.</title>
        <authorList>
            <person name="Vincent A.T."/>
            <person name="Schiettekatte O."/>
            <person name="Bourhy P."/>
            <person name="Veyrier F.J."/>
            <person name="Picardeau M."/>
        </authorList>
    </citation>
    <scope>NUCLEOTIDE SEQUENCE [LARGE SCALE GENOMIC DNA]</scope>
    <source>
        <strain evidence="1">201800265</strain>
    </source>
</reference>
<dbReference type="EMBL" id="RQFY01000011">
    <property type="protein sequence ID" value="TGL29712.1"/>
    <property type="molecule type" value="Genomic_DNA"/>
</dbReference>
<gene>
    <name evidence="1" type="ORF">EHQ52_17185</name>
</gene>
<dbReference type="NCBIfam" id="TIGR04452">
    <property type="entry name" value="Lepto_Lipo_YY_C"/>
    <property type="match status" value="1"/>
</dbReference>
<keyword evidence="2" id="KW-1185">Reference proteome</keyword>
<sequence length="133" mass="14746">MRILTAILFLSFFIRCSEIGQPNSFRGNEAKEKLILAAEIGDYAAYKAVFTEQGLTGSDLENRTTEEVLNATLINLTVIDLDSSKFYTKAKIGECETVLQTYGVLLKISSYITYSTFDECDFSSAGIIATKKK</sequence>
<dbReference type="InterPro" id="IPR031030">
    <property type="entry name" value="Lepto_Lipo_YY_C"/>
</dbReference>
<dbReference type="RefSeq" id="WP_135616407.1">
    <property type="nucleotide sequence ID" value="NZ_RQFY01000011.1"/>
</dbReference>
<dbReference type="OrthoDB" id="342823at2"/>
<comment type="caution">
    <text evidence="1">The sequence shown here is derived from an EMBL/GenBank/DDBJ whole genome shotgun (WGS) entry which is preliminary data.</text>
</comment>
<proteinExistence type="predicted"/>
<organism evidence="1 2">
    <name type="scientific">Leptospira koniambonensis</name>
    <dbReference type="NCBI Taxonomy" id="2484950"/>
    <lineage>
        <taxon>Bacteria</taxon>
        <taxon>Pseudomonadati</taxon>
        <taxon>Spirochaetota</taxon>
        <taxon>Spirochaetia</taxon>
        <taxon>Leptospirales</taxon>
        <taxon>Leptospiraceae</taxon>
        <taxon>Leptospira</taxon>
    </lineage>
</organism>
<name>A0A4R9J4V5_9LEPT</name>
<dbReference type="AlphaFoldDB" id="A0A4R9J4V5"/>
<evidence type="ECO:0000313" key="1">
    <source>
        <dbReference type="EMBL" id="TGL29712.1"/>
    </source>
</evidence>
<evidence type="ECO:0000313" key="2">
    <source>
        <dbReference type="Proteomes" id="UP000297871"/>
    </source>
</evidence>